<organism evidence="2 3">
    <name type="scientific">Arcobacter arenosus</name>
    <dbReference type="NCBI Taxonomy" id="2576037"/>
    <lineage>
        <taxon>Bacteria</taxon>
        <taxon>Pseudomonadati</taxon>
        <taxon>Campylobacterota</taxon>
        <taxon>Epsilonproteobacteria</taxon>
        <taxon>Campylobacterales</taxon>
        <taxon>Arcobacteraceae</taxon>
        <taxon>Arcobacter</taxon>
    </lineage>
</organism>
<dbReference type="Gene3D" id="3.30.70.270">
    <property type="match status" value="1"/>
</dbReference>
<feature type="domain" description="EAL" evidence="1">
    <location>
        <begin position="164"/>
        <end position="410"/>
    </location>
</feature>
<sequence>MSLFQRLCKHFFKNKTKTIYIIDILYMKDINALYGFKNGDYILSQLLALLKNKIKKDLLKYLETKVCIDIKNTHVDVFTLTIFKELDEMDILEVKNIIFHNIITAQYKLLHSDIQIDLDVTIGCSKGLDKDLQIYAEKALHNAKMNYIHFMYYDSKLYRNHFENAELLTTLQNNIKEKKVEPFFQPIMDNKTSEIVKYEALMRLYDQKGNVLLPQVFLSKARKYRLFNKLMEILIIKVINYIKEYKIHVNINLDYNDILNPAMKNLIINNIKDNDVGSYLTIEILESSKISNFYLVNDFINDLKAFDVKIAIDDFGSGFSNYEHILNINTDYIKLDGSLIKKIDEDIYYNLVKSITLFCKEQNIKIVAEFVGDLKTLRYVKSLNIHYSQGYYIGKPVEINEILKRENNEN</sequence>
<dbReference type="PANTHER" id="PTHR33121:SF79">
    <property type="entry name" value="CYCLIC DI-GMP PHOSPHODIESTERASE PDED-RELATED"/>
    <property type="match status" value="1"/>
</dbReference>
<dbReference type="InterPro" id="IPR050706">
    <property type="entry name" value="Cyclic-di-GMP_PDE-like"/>
</dbReference>
<dbReference type="SUPFAM" id="SSF55073">
    <property type="entry name" value="Nucleotide cyclase"/>
    <property type="match status" value="1"/>
</dbReference>
<dbReference type="InterPro" id="IPR001633">
    <property type="entry name" value="EAL_dom"/>
</dbReference>
<dbReference type="PANTHER" id="PTHR33121">
    <property type="entry name" value="CYCLIC DI-GMP PHOSPHODIESTERASE PDEF"/>
    <property type="match status" value="1"/>
</dbReference>
<evidence type="ECO:0000313" key="2">
    <source>
        <dbReference type="EMBL" id="TLP40572.1"/>
    </source>
</evidence>
<dbReference type="PROSITE" id="PS50883">
    <property type="entry name" value="EAL"/>
    <property type="match status" value="1"/>
</dbReference>
<dbReference type="OrthoDB" id="9790732at2"/>
<dbReference type="Gene3D" id="3.20.20.450">
    <property type="entry name" value="EAL domain"/>
    <property type="match status" value="1"/>
</dbReference>
<dbReference type="InterPro" id="IPR029787">
    <property type="entry name" value="Nucleotide_cyclase"/>
</dbReference>
<dbReference type="Proteomes" id="UP000308901">
    <property type="component" value="Unassembled WGS sequence"/>
</dbReference>
<accession>A0A5R8Y4X4</accession>
<dbReference type="InterPro" id="IPR035919">
    <property type="entry name" value="EAL_sf"/>
</dbReference>
<evidence type="ECO:0000313" key="3">
    <source>
        <dbReference type="Proteomes" id="UP000308901"/>
    </source>
</evidence>
<keyword evidence="3" id="KW-1185">Reference proteome</keyword>
<comment type="caution">
    <text evidence="2">The sequence shown here is derived from an EMBL/GenBank/DDBJ whole genome shotgun (WGS) entry which is preliminary data.</text>
</comment>
<proteinExistence type="predicted"/>
<evidence type="ECO:0000259" key="1">
    <source>
        <dbReference type="PROSITE" id="PS50883"/>
    </source>
</evidence>
<dbReference type="SUPFAM" id="SSF141868">
    <property type="entry name" value="EAL domain-like"/>
    <property type="match status" value="1"/>
</dbReference>
<dbReference type="EMBL" id="VANU01000001">
    <property type="protein sequence ID" value="TLP40572.1"/>
    <property type="molecule type" value="Genomic_DNA"/>
</dbReference>
<dbReference type="InterPro" id="IPR043128">
    <property type="entry name" value="Rev_trsase/Diguanyl_cyclase"/>
</dbReference>
<dbReference type="CDD" id="cd01948">
    <property type="entry name" value="EAL"/>
    <property type="match status" value="1"/>
</dbReference>
<dbReference type="Pfam" id="PF00563">
    <property type="entry name" value="EAL"/>
    <property type="match status" value="1"/>
</dbReference>
<dbReference type="SMART" id="SM00052">
    <property type="entry name" value="EAL"/>
    <property type="match status" value="1"/>
</dbReference>
<reference evidence="2 3" key="1">
    <citation type="submission" date="2019-05" db="EMBL/GenBank/DDBJ databases">
        <title>Arcobacter sp. nov., isolated from sea sediment.</title>
        <authorList>
            <person name="Kim W."/>
        </authorList>
    </citation>
    <scope>NUCLEOTIDE SEQUENCE [LARGE SCALE GENOMIC DNA]</scope>
    <source>
        <strain evidence="2 3">CAU 1517</strain>
    </source>
</reference>
<protein>
    <submittedName>
        <fullName evidence="2">GGDEF domain-containing protein</fullName>
    </submittedName>
</protein>
<dbReference type="AlphaFoldDB" id="A0A5R8Y4X4"/>
<name>A0A5R8Y4X4_9BACT</name>
<gene>
    <name evidence="2" type="ORF">FDK22_00735</name>
</gene>
<dbReference type="GO" id="GO:0071111">
    <property type="term" value="F:cyclic-guanylate-specific phosphodiesterase activity"/>
    <property type="evidence" value="ECO:0007669"/>
    <property type="project" value="InterPro"/>
</dbReference>